<protein>
    <submittedName>
        <fullName evidence="2">Uncharacterized protein</fullName>
    </submittedName>
</protein>
<evidence type="ECO:0000313" key="3">
    <source>
        <dbReference type="Proteomes" id="UP000054477"/>
    </source>
</evidence>
<dbReference type="HOGENOM" id="CLU_2360054_0_0_1"/>
<dbReference type="Proteomes" id="UP000054477">
    <property type="component" value="Unassembled WGS sequence"/>
</dbReference>
<reference evidence="3" key="2">
    <citation type="submission" date="2015-01" db="EMBL/GenBank/DDBJ databases">
        <title>Evolutionary Origins and Diversification of the Mycorrhizal Mutualists.</title>
        <authorList>
            <consortium name="DOE Joint Genome Institute"/>
            <consortium name="Mycorrhizal Genomics Consortium"/>
            <person name="Kohler A."/>
            <person name="Kuo A."/>
            <person name="Nagy L.G."/>
            <person name="Floudas D."/>
            <person name="Copeland A."/>
            <person name="Barry K.W."/>
            <person name="Cichocki N."/>
            <person name="Veneault-Fourrey C."/>
            <person name="LaButti K."/>
            <person name="Lindquist E.A."/>
            <person name="Lipzen A."/>
            <person name="Lundell T."/>
            <person name="Morin E."/>
            <person name="Murat C."/>
            <person name="Riley R."/>
            <person name="Ohm R."/>
            <person name="Sun H."/>
            <person name="Tunlid A."/>
            <person name="Henrissat B."/>
            <person name="Grigoriev I.V."/>
            <person name="Hibbett D.S."/>
            <person name="Martin F."/>
        </authorList>
    </citation>
    <scope>NUCLEOTIDE SEQUENCE [LARGE SCALE GENOMIC DNA]</scope>
    <source>
        <strain evidence="3">LaAM-08-1</strain>
    </source>
</reference>
<reference evidence="2 3" key="1">
    <citation type="submission" date="2014-04" db="EMBL/GenBank/DDBJ databases">
        <authorList>
            <consortium name="DOE Joint Genome Institute"/>
            <person name="Kuo A."/>
            <person name="Kohler A."/>
            <person name="Nagy L.G."/>
            <person name="Floudas D."/>
            <person name="Copeland A."/>
            <person name="Barry K.W."/>
            <person name="Cichocki N."/>
            <person name="Veneault-Fourrey C."/>
            <person name="LaButti K."/>
            <person name="Lindquist E.A."/>
            <person name="Lipzen A."/>
            <person name="Lundell T."/>
            <person name="Morin E."/>
            <person name="Murat C."/>
            <person name="Sun H."/>
            <person name="Tunlid A."/>
            <person name="Henrissat B."/>
            <person name="Grigoriev I.V."/>
            <person name="Hibbett D.S."/>
            <person name="Martin F."/>
            <person name="Nordberg H.P."/>
            <person name="Cantor M.N."/>
            <person name="Hua S.X."/>
        </authorList>
    </citation>
    <scope>NUCLEOTIDE SEQUENCE [LARGE SCALE GENOMIC DNA]</scope>
    <source>
        <strain evidence="2 3">LaAM-08-1</strain>
    </source>
</reference>
<keyword evidence="3" id="KW-1185">Reference proteome</keyword>
<sequence>MRNLTPRREFLSPKSCLEFFLFLIASQVLDPTIGHTAPSSTSSPPQRAQASQDRTPEGAKGRVSLPPLSAFPLFPPFSPSFPPFPFSPYCPFLPNQ</sequence>
<feature type="region of interest" description="Disordered" evidence="1">
    <location>
        <begin position="33"/>
        <end position="63"/>
    </location>
</feature>
<feature type="compositionally biased region" description="Polar residues" evidence="1">
    <location>
        <begin position="37"/>
        <end position="53"/>
    </location>
</feature>
<accession>A0A0C9XJ68</accession>
<proteinExistence type="predicted"/>
<evidence type="ECO:0000313" key="2">
    <source>
        <dbReference type="EMBL" id="KIK05066.1"/>
    </source>
</evidence>
<dbReference type="AlphaFoldDB" id="A0A0C9XJ68"/>
<name>A0A0C9XJ68_9AGAR</name>
<gene>
    <name evidence="2" type="ORF">K443DRAFT_675363</name>
</gene>
<dbReference type="EMBL" id="KN838563">
    <property type="protein sequence ID" value="KIK05066.1"/>
    <property type="molecule type" value="Genomic_DNA"/>
</dbReference>
<evidence type="ECO:0000256" key="1">
    <source>
        <dbReference type="SAM" id="MobiDB-lite"/>
    </source>
</evidence>
<organism evidence="2 3">
    <name type="scientific">Laccaria amethystina LaAM-08-1</name>
    <dbReference type="NCBI Taxonomy" id="1095629"/>
    <lineage>
        <taxon>Eukaryota</taxon>
        <taxon>Fungi</taxon>
        <taxon>Dikarya</taxon>
        <taxon>Basidiomycota</taxon>
        <taxon>Agaricomycotina</taxon>
        <taxon>Agaricomycetes</taxon>
        <taxon>Agaricomycetidae</taxon>
        <taxon>Agaricales</taxon>
        <taxon>Agaricineae</taxon>
        <taxon>Hydnangiaceae</taxon>
        <taxon>Laccaria</taxon>
    </lineage>
</organism>